<accession>A0AAW6FLD7</accession>
<dbReference type="Proteomes" id="UP001212263">
    <property type="component" value="Unassembled WGS sequence"/>
</dbReference>
<dbReference type="PROSITE" id="PS51257">
    <property type="entry name" value="PROKAR_LIPOPROTEIN"/>
    <property type="match status" value="1"/>
</dbReference>
<evidence type="ECO:0000313" key="2">
    <source>
        <dbReference type="EMBL" id="MDB9224818.1"/>
    </source>
</evidence>
<dbReference type="Pfam" id="PF00578">
    <property type="entry name" value="AhpC-TSA"/>
    <property type="match status" value="1"/>
</dbReference>
<proteinExistence type="predicted"/>
<dbReference type="GO" id="GO:0016209">
    <property type="term" value="F:antioxidant activity"/>
    <property type="evidence" value="ECO:0007669"/>
    <property type="project" value="InterPro"/>
</dbReference>
<name>A0AAW6FLD7_9BACT</name>
<dbReference type="AlphaFoldDB" id="A0AAW6FLD7"/>
<dbReference type="InterPro" id="IPR036249">
    <property type="entry name" value="Thioredoxin-like_sf"/>
</dbReference>
<dbReference type="InterPro" id="IPR000866">
    <property type="entry name" value="AhpC/TSA"/>
</dbReference>
<dbReference type="GO" id="GO:0016491">
    <property type="term" value="F:oxidoreductase activity"/>
    <property type="evidence" value="ECO:0007669"/>
    <property type="project" value="InterPro"/>
</dbReference>
<dbReference type="Gene3D" id="3.40.30.10">
    <property type="entry name" value="Glutaredoxin"/>
    <property type="match status" value="1"/>
</dbReference>
<comment type="caution">
    <text evidence="2">The sequence shown here is derived from an EMBL/GenBank/DDBJ whole genome shotgun (WGS) entry which is preliminary data.</text>
</comment>
<dbReference type="RefSeq" id="WP_272053845.1">
    <property type="nucleotide sequence ID" value="NZ_JAQMRB010000001.1"/>
</dbReference>
<sequence>MKNYILIFCIFILFILSCKNERKRKLSRELQSWQNKEIIFSPNLQAKILGKDTIIKIDNNKLKIINYIDTSGCTECRLELYEWSKKIEEIKSLSSEIEVIFIAYQKDYTDLEFLCKKNFFNYPIFYDKTNDMNKINNFPTSSLLQCFLIDQNNHIILIGNPIRNDNIWDLYKKAIHMNLSSKNIN</sequence>
<evidence type="ECO:0000259" key="1">
    <source>
        <dbReference type="Pfam" id="PF00578"/>
    </source>
</evidence>
<dbReference type="EMBL" id="JAQMRD010000032">
    <property type="protein sequence ID" value="MDB9224818.1"/>
    <property type="molecule type" value="Genomic_DNA"/>
</dbReference>
<reference evidence="2" key="1">
    <citation type="submission" date="2023-01" db="EMBL/GenBank/DDBJ databases">
        <title>Human gut microbiome strain richness.</title>
        <authorList>
            <person name="Chen-Liaw A."/>
        </authorList>
    </citation>
    <scope>NUCLEOTIDE SEQUENCE</scope>
    <source>
        <strain evidence="2">RTP21484st1_B7_RTP21484_190118</strain>
    </source>
</reference>
<protein>
    <submittedName>
        <fullName evidence="2">Redoxin domain-containing protein</fullName>
    </submittedName>
</protein>
<organism evidence="2 3">
    <name type="scientific">Odoribacter splanchnicus</name>
    <dbReference type="NCBI Taxonomy" id="28118"/>
    <lineage>
        <taxon>Bacteria</taxon>
        <taxon>Pseudomonadati</taxon>
        <taxon>Bacteroidota</taxon>
        <taxon>Bacteroidia</taxon>
        <taxon>Bacteroidales</taxon>
        <taxon>Odoribacteraceae</taxon>
        <taxon>Odoribacter</taxon>
    </lineage>
</organism>
<feature type="domain" description="Alkyl hydroperoxide reductase subunit C/ Thiol specific antioxidant" evidence="1">
    <location>
        <begin position="59"/>
        <end position="155"/>
    </location>
</feature>
<gene>
    <name evidence="2" type="ORF">PN645_17715</name>
</gene>
<evidence type="ECO:0000313" key="3">
    <source>
        <dbReference type="Proteomes" id="UP001212263"/>
    </source>
</evidence>
<dbReference type="SUPFAM" id="SSF52833">
    <property type="entry name" value="Thioredoxin-like"/>
    <property type="match status" value="1"/>
</dbReference>